<protein>
    <submittedName>
        <fullName evidence="2">Uncharacterized protein</fullName>
    </submittedName>
</protein>
<dbReference type="EMBL" id="JAYMYQ010000004">
    <property type="protein sequence ID" value="KAK7338601.1"/>
    <property type="molecule type" value="Genomic_DNA"/>
</dbReference>
<dbReference type="AlphaFoldDB" id="A0AAN9QL65"/>
<accession>A0AAN9QL65</accession>
<sequence>MKATVSNYGIPSEDIPPAQNLIHAHSFADVQNMSSENNQEWRCKITRTSLFSLDRNEGYFLRNEASEKMRDTKKTRPPLEKSKPNLESMIRLCPRVYS</sequence>
<evidence type="ECO:0000256" key="1">
    <source>
        <dbReference type="SAM" id="MobiDB-lite"/>
    </source>
</evidence>
<reference evidence="2 3" key="1">
    <citation type="submission" date="2024-01" db="EMBL/GenBank/DDBJ databases">
        <title>The genomes of 5 underutilized Papilionoideae crops provide insights into root nodulation and disease resistanc.</title>
        <authorList>
            <person name="Jiang F."/>
        </authorList>
    </citation>
    <scope>NUCLEOTIDE SEQUENCE [LARGE SCALE GENOMIC DNA]</scope>
    <source>
        <strain evidence="2">LVBAO_FW01</strain>
        <tissue evidence="2">Leaves</tissue>
    </source>
</reference>
<evidence type="ECO:0000313" key="3">
    <source>
        <dbReference type="Proteomes" id="UP001367508"/>
    </source>
</evidence>
<feature type="compositionally biased region" description="Basic and acidic residues" evidence="1">
    <location>
        <begin position="65"/>
        <end position="84"/>
    </location>
</feature>
<keyword evidence="3" id="KW-1185">Reference proteome</keyword>
<dbReference type="Proteomes" id="UP001367508">
    <property type="component" value="Unassembled WGS sequence"/>
</dbReference>
<comment type="caution">
    <text evidence="2">The sequence shown here is derived from an EMBL/GenBank/DDBJ whole genome shotgun (WGS) entry which is preliminary data.</text>
</comment>
<organism evidence="2 3">
    <name type="scientific">Canavalia gladiata</name>
    <name type="common">Sword bean</name>
    <name type="synonym">Dolichos gladiatus</name>
    <dbReference type="NCBI Taxonomy" id="3824"/>
    <lineage>
        <taxon>Eukaryota</taxon>
        <taxon>Viridiplantae</taxon>
        <taxon>Streptophyta</taxon>
        <taxon>Embryophyta</taxon>
        <taxon>Tracheophyta</taxon>
        <taxon>Spermatophyta</taxon>
        <taxon>Magnoliopsida</taxon>
        <taxon>eudicotyledons</taxon>
        <taxon>Gunneridae</taxon>
        <taxon>Pentapetalae</taxon>
        <taxon>rosids</taxon>
        <taxon>fabids</taxon>
        <taxon>Fabales</taxon>
        <taxon>Fabaceae</taxon>
        <taxon>Papilionoideae</taxon>
        <taxon>50 kb inversion clade</taxon>
        <taxon>NPAAA clade</taxon>
        <taxon>indigoferoid/millettioid clade</taxon>
        <taxon>Phaseoleae</taxon>
        <taxon>Canavalia</taxon>
    </lineage>
</organism>
<name>A0AAN9QL65_CANGL</name>
<feature type="region of interest" description="Disordered" evidence="1">
    <location>
        <begin position="65"/>
        <end position="85"/>
    </location>
</feature>
<evidence type="ECO:0000313" key="2">
    <source>
        <dbReference type="EMBL" id="KAK7338601.1"/>
    </source>
</evidence>
<gene>
    <name evidence="2" type="ORF">VNO77_19220</name>
</gene>
<proteinExistence type="predicted"/>